<proteinExistence type="inferred from homology"/>
<dbReference type="PROSITE" id="PS51012">
    <property type="entry name" value="ABC_TM2"/>
    <property type="match status" value="1"/>
</dbReference>
<protein>
    <recommendedName>
        <fullName evidence="6">Transport permease protein</fullName>
    </recommendedName>
</protein>
<keyword evidence="6" id="KW-0813">Transport</keyword>
<evidence type="ECO:0000313" key="9">
    <source>
        <dbReference type="Proteomes" id="UP001501074"/>
    </source>
</evidence>
<evidence type="ECO:0000256" key="5">
    <source>
        <dbReference type="ARBA" id="ARBA00023251"/>
    </source>
</evidence>
<dbReference type="PRINTS" id="PR00164">
    <property type="entry name" value="ABC2TRNSPORT"/>
</dbReference>
<organism evidence="8 9">
    <name type="scientific">Kineosporia mesophila</name>
    <dbReference type="NCBI Taxonomy" id="566012"/>
    <lineage>
        <taxon>Bacteria</taxon>
        <taxon>Bacillati</taxon>
        <taxon>Actinomycetota</taxon>
        <taxon>Actinomycetes</taxon>
        <taxon>Kineosporiales</taxon>
        <taxon>Kineosporiaceae</taxon>
        <taxon>Kineosporia</taxon>
    </lineage>
</organism>
<dbReference type="Proteomes" id="UP001501074">
    <property type="component" value="Unassembled WGS sequence"/>
</dbReference>
<keyword evidence="9" id="KW-1185">Reference proteome</keyword>
<evidence type="ECO:0000256" key="1">
    <source>
        <dbReference type="ARBA" id="ARBA00004141"/>
    </source>
</evidence>
<dbReference type="PANTHER" id="PTHR43229:SF2">
    <property type="entry name" value="NODULATION PROTEIN J"/>
    <property type="match status" value="1"/>
</dbReference>
<feature type="transmembrane region" description="Helical" evidence="6">
    <location>
        <begin position="251"/>
        <end position="269"/>
    </location>
</feature>
<dbReference type="Pfam" id="PF01061">
    <property type="entry name" value="ABC2_membrane"/>
    <property type="match status" value="1"/>
</dbReference>
<keyword evidence="3 6" id="KW-1133">Transmembrane helix</keyword>
<dbReference type="RefSeq" id="WP_231487900.1">
    <property type="nucleotide sequence ID" value="NZ_BAAAZO010000001.1"/>
</dbReference>
<feature type="transmembrane region" description="Helical" evidence="6">
    <location>
        <begin position="86"/>
        <end position="110"/>
    </location>
</feature>
<feature type="transmembrane region" description="Helical" evidence="6">
    <location>
        <begin position="198"/>
        <end position="216"/>
    </location>
</feature>
<evidence type="ECO:0000256" key="4">
    <source>
        <dbReference type="ARBA" id="ARBA00023136"/>
    </source>
</evidence>
<feature type="domain" description="ABC transmembrane type-2" evidence="7">
    <location>
        <begin position="47"/>
        <end position="276"/>
    </location>
</feature>
<keyword evidence="5" id="KW-0046">Antibiotic resistance</keyword>
<accession>A0ABP6Z2V1</accession>
<evidence type="ECO:0000259" key="7">
    <source>
        <dbReference type="PROSITE" id="PS51012"/>
    </source>
</evidence>
<gene>
    <name evidence="8" type="ORF">GCM10022223_10140</name>
</gene>
<feature type="transmembrane region" description="Helical" evidence="6">
    <location>
        <begin position="131"/>
        <end position="157"/>
    </location>
</feature>
<evidence type="ECO:0000313" key="8">
    <source>
        <dbReference type="EMBL" id="GAA3596860.1"/>
    </source>
</evidence>
<keyword evidence="2 6" id="KW-0812">Transmembrane</keyword>
<evidence type="ECO:0000256" key="3">
    <source>
        <dbReference type="ARBA" id="ARBA00022989"/>
    </source>
</evidence>
<comment type="similarity">
    <text evidence="6">Belongs to the ABC-2 integral membrane protein family.</text>
</comment>
<reference evidence="9" key="1">
    <citation type="journal article" date="2019" name="Int. J. Syst. Evol. Microbiol.">
        <title>The Global Catalogue of Microorganisms (GCM) 10K type strain sequencing project: providing services to taxonomists for standard genome sequencing and annotation.</title>
        <authorList>
            <consortium name="The Broad Institute Genomics Platform"/>
            <consortium name="The Broad Institute Genome Sequencing Center for Infectious Disease"/>
            <person name="Wu L."/>
            <person name="Ma J."/>
        </authorList>
    </citation>
    <scope>NUCLEOTIDE SEQUENCE [LARGE SCALE GENOMIC DNA]</scope>
    <source>
        <strain evidence="9">JCM 16902</strain>
    </source>
</reference>
<feature type="transmembrane region" description="Helical" evidence="6">
    <location>
        <begin position="53"/>
        <end position="74"/>
    </location>
</feature>
<dbReference type="InterPro" id="IPR000412">
    <property type="entry name" value="ABC_2_transport"/>
</dbReference>
<name>A0ABP6Z2V1_9ACTN</name>
<evidence type="ECO:0000256" key="6">
    <source>
        <dbReference type="RuleBase" id="RU361157"/>
    </source>
</evidence>
<keyword evidence="4 6" id="KW-0472">Membrane</keyword>
<comment type="subcellular location">
    <subcellularLocation>
        <location evidence="6">Cell membrane</location>
        <topology evidence="6">Multi-pass membrane protein</topology>
    </subcellularLocation>
    <subcellularLocation>
        <location evidence="1">Membrane</location>
        <topology evidence="1">Multi-pass membrane protein</topology>
    </subcellularLocation>
</comment>
<dbReference type="EMBL" id="BAAAZO010000001">
    <property type="protein sequence ID" value="GAA3596860.1"/>
    <property type="molecule type" value="Genomic_DNA"/>
</dbReference>
<dbReference type="PANTHER" id="PTHR43229">
    <property type="entry name" value="NODULATION PROTEIN J"/>
    <property type="match status" value="1"/>
</dbReference>
<dbReference type="PIRSF" id="PIRSF006648">
    <property type="entry name" value="DrrB"/>
    <property type="match status" value="1"/>
</dbReference>
<dbReference type="InterPro" id="IPR051784">
    <property type="entry name" value="Nod_factor_ABC_transporter"/>
</dbReference>
<evidence type="ECO:0000256" key="2">
    <source>
        <dbReference type="ARBA" id="ARBA00022692"/>
    </source>
</evidence>
<dbReference type="InterPro" id="IPR013525">
    <property type="entry name" value="ABC2_TM"/>
</dbReference>
<dbReference type="InterPro" id="IPR047817">
    <property type="entry name" value="ABC2_TM_bact-type"/>
</dbReference>
<keyword evidence="6" id="KW-1003">Cell membrane</keyword>
<sequence>MSALADASADQEQAAGWAYRLAAEFGQFRGAGSVVARNGLAARRGLPVLLSGFFEPLFYLLSLGTGIGVLVGGVEYGGKSFSYQEFIAPALLAASAMNGAVADSTFNVFWKLKYARVYDGMLATPLGPRAVAAGEICWALLRGAGYATAFLLILLVAGYVQSWWAVLAVPAATLVGLAFAGAGMAATTFMRSWQDFDLVHLVVLPLLLLSTTFYPLSTYPQPFGVLVQLTPLYHGVELERALVLGTMDASAVVHVLYLLVLGTAGLLMAGRRLERLLLS</sequence>
<feature type="transmembrane region" description="Helical" evidence="6">
    <location>
        <begin position="163"/>
        <end position="186"/>
    </location>
</feature>
<comment type="caution">
    <text evidence="8">The sequence shown here is derived from an EMBL/GenBank/DDBJ whole genome shotgun (WGS) entry which is preliminary data.</text>
</comment>